<organism evidence="1">
    <name type="scientific">marine sediment metagenome</name>
    <dbReference type="NCBI Taxonomy" id="412755"/>
    <lineage>
        <taxon>unclassified sequences</taxon>
        <taxon>metagenomes</taxon>
        <taxon>ecological metagenomes</taxon>
    </lineage>
</organism>
<name>A0A0F9SFP7_9ZZZZ</name>
<sequence length="40" mass="5009">MKQFEDLTIKQLKELYEQHKRLNPEFKTAEELLNEMEERK</sequence>
<evidence type="ECO:0000313" key="1">
    <source>
        <dbReference type="EMBL" id="KKN65854.1"/>
    </source>
</evidence>
<gene>
    <name evidence="1" type="ORF">LCGC14_0477900</name>
</gene>
<dbReference type="AlphaFoldDB" id="A0A0F9SFP7"/>
<proteinExistence type="predicted"/>
<comment type="caution">
    <text evidence="1">The sequence shown here is derived from an EMBL/GenBank/DDBJ whole genome shotgun (WGS) entry which is preliminary data.</text>
</comment>
<protein>
    <submittedName>
        <fullName evidence="1">Uncharacterized protein</fullName>
    </submittedName>
</protein>
<accession>A0A0F9SFP7</accession>
<reference evidence="1" key="1">
    <citation type="journal article" date="2015" name="Nature">
        <title>Complex archaea that bridge the gap between prokaryotes and eukaryotes.</title>
        <authorList>
            <person name="Spang A."/>
            <person name="Saw J.H."/>
            <person name="Jorgensen S.L."/>
            <person name="Zaremba-Niedzwiedzka K."/>
            <person name="Martijn J."/>
            <person name="Lind A.E."/>
            <person name="van Eijk R."/>
            <person name="Schleper C."/>
            <person name="Guy L."/>
            <person name="Ettema T.J."/>
        </authorList>
    </citation>
    <scope>NUCLEOTIDE SEQUENCE</scope>
</reference>
<dbReference type="EMBL" id="LAZR01000515">
    <property type="protein sequence ID" value="KKN65854.1"/>
    <property type="molecule type" value="Genomic_DNA"/>
</dbReference>